<evidence type="ECO:0000256" key="6">
    <source>
        <dbReference type="ARBA" id="ARBA00022989"/>
    </source>
</evidence>
<evidence type="ECO:0000256" key="2">
    <source>
        <dbReference type="ARBA" id="ARBA00022448"/>
    </source>
</evidence>
<dbReference type="InterPro" id="IPR007272">
    <property type="entry name" value="Sulf_transp_TsuA/YedE"/>
</dbReference>
<gene>
    <name evidence="10" type="ORF">G5V65_18130</name>
</gene>
<name>A0A6M1U522_9RHOB</name>
<evidence type="ECO:0000256" key="3">
    <source>
        <dbReference type="ARBA" id="ARBA00022475"/>
    </source>
</evidence>
<reference evidence="10 11" key="1">
    <citation type="submission" date="2020-02" db="EMBL/GenBank/DDBJ databases">
        <title>Rhodobacter translucens sp. nov., a novel bacterium isolated from activated sludge.</title>
        <authorList>
            <person name="Liu J."/>
        </authorList>
    </citation>
    <scope>NUCLEOTIDE SEQUENCE [LARGE SCALE GENOMIC DNA]</scope>
    <source>
        <strain evidence="10 11">HX-7-19</strain>
    </source>
</reference>
<evidence type="ECO:0000256" key="1">
    <source>
        <dbReference type="ARBA" id="ARBA00004429"/>
    </source>
</evidence>
<dbReference type="AlphaFoldDB" id="A0A6M1U522"/>
<proteinExistence type="inferred from homology"/>
<dbReference type="PANTHER" id="PTHR30574">
    <property type="entry name" value="INNER MEMBRANE PROTEIN YEDE"/>
    <property type="match status" value="1"/>
</dbReference>
<dbReference type="GO" id="GO:0005886">
    <property type="term" value="C:plasma membrane"/>
    <property type="evidence" value="ECO:0007669"/>
    <property type="project" value="UniProtKB-SubCell"/>
</dbReference>
<accession>A0A6M1U522</accession>
<evidence type="ECO:0000313" key="11">
    <source>
        <dbReference type="Proteomes" id="UP000474758"/>
    </source>
</evidence>
<feature type="transmembrane region" description="Helical" evidence="9">
    <location>
        <begin position="53"/>
        <end position="72"/>
    </location>
</feature>
<keyword evidence="7 9" id="KW-0472">Membrane</keyword>
<dbReference type="Proteomes" id="UP000474758">
    <property type="component" value="Unassembled WGS sequence"/>
</dbReference>
<comment type="caution">
    <text evidence="10">The sequence shown here is derived from an EMBL/GenBank/DDBJ whole genome shotgun (WGS) entry which is preliminary data.</text>
</comment>
<evidence type="ECO:0000256" key="4">
    <source>
        <dbReference type="ARBA" id="ARBA00022519"/>
    </source>
</evidence>
<keyword evidence="6 9" id="KW-1133">Transmembrane helix</keyword>
<dbReference type="Pfam" id="PF04143">
    <property type="entry name" value="Sulf_transp"/>
    <property type="match status" value="1"/>
</dbReference>
<protein>
    <submittedName>
        <fullName evidence="10">YeeE/YedE family protein</fullName>
    </submittedName>
</protein>
<comment type="subcellular location">
    <subcellularLocation>
        <location evidence="1">Cell inner membrane</location>
        <topology evidence="1">Multi-pass membrane protein</topology>
    </subcellularLocation>
</comment>
<dbReference type="EMBL" id="JAALFE010000023">
    <property type="protein sequence ID" value="NGQ92814.1"/>
    <property type="molecule type" value="Genomic_DNA"/>
</dbReference>
<keyword evidence="3" id="KW-1003">Cell membrane</keyword>
<evidence type="ECO:0000256" key="9">
    <source>
        <dbReference type="SAM" id="Phobius"/>
    </source>
</evidence>
<keyword evidence="11" id="KW-1185">Reference proteome</keyword>
<keyword evidence="5 9" id="KW-0812">Transmembrane</keyword>
<organism evidence="10 11">
    <name type="scientific">Paragemmobacter kunshanensis</name>
    <dbReference type="NCBI Taxonomy" id="2583234"/>
    <lineage>
        <taxon>Bacteria</taxon>
        <taxon>Pseudomonadati</taxon>
        <taxon>Pseudomonadota</taxon>
        <taxon>Alphaproteobacteria</taxon>
        <taxon>Rhodobacterales</taxon>
        <taxon>Paracoccaceae</taxon>
        <taxon>Paragemmobacter</taxon>
    </lineage>
</organism>
<dbReference type="PANTHER" id="PTHR30574:SF1">
    <property type="entry name" value="SULPHUR TRANSPORT DOMAIN-CONTAINING PROTEIN"/>
    <property type="match status" value="1"/>
</dbReference>
<sequence length="142" mass="14340">MFDIAWLWGLLGGLMIGGAGALYLLVNGRVMGASGIVGGLVDGSGRDSWAERASFLAGLIALPGLAVLLSGGSDTHLTGNWALVILGGLLVGLGTRLANGCTSGHGVCGISRLSLRGIVATVFYILAGGIVMVLARHVLGWI</sequence>
<keyword evidence="4" id="KW-0997">Cell inner membrane</keyword>
<evidence type="ECO:0000313" key="10">
    <source>
        <dbReference type="EMBL" id="NGQ92814.1"/>
    </source>
</evidence>
<comment type="similarity">
    <text evidence="8">Belongs to the TsuA/YedE (TC 9.B.102) family.</text>
</comment>
<feature type="transmembrane region" description="Helical" evidence="9">
    <location>
        <begin position="78"/>
        <end position="98"/>
    </location>
</feature>
<evidence type="ECO:0000256" key="8">
    <source>
        <dbReference type="ARBA" id="ARBA00035655"/>
    </source>
</evidence>
<evidence type="ECO:0000256" key="5">
    <source>
        <dbReference type="ARBA" id="ARBA00022692"/>
    </source>
</evidence>
<feature type="transmembrane region" description="Helical" evidence="9">
    <location>
        <begin position="118"/>
        <end position="139"/>
    </location>
</feature>
<feature type="transmembrane region" description="Helical" evidence="9">
    <location>
        <begin position="6"/>
        <end position="26"/>
    </location>
</feature>
<evidence type="ECO:0000256" key="7">
    <source>
        <dbReference type="ARBA" id="ARBA00023136"/>
    </source>
</evidence>
<keyword evidence="2" id="KW-0813">Transport</keyword>